<reference evidence="1" key="1">
    <citation type="journal article" date="2003" name="Genome Biol.">
        <title>An integrated gene annotation and transcriptional profiling approach towards the full gene content of the Drosophila genome.</title>
        <authorList>
            <person name="Hild M."/>
            <person name="Beckmann B."/>
            <person name="Haas S.A."/>
            <person name="Koch B."/>
            <person name="Solovyev V."/>
            <person name="Busold C."/>
            <person name="Fellenberg K."/>
            <person name="Boutros M."/>
            <person name="Vingron M."/>
            <person name="Sauer F."/>
            <person name="Hoheisel J.D."/>
            <person name="Paro R."/>
        </authorList>
    </citation>
    <scope>NUCLEOTIDE SEQUENCE</scope>
</reference>
<protein>
    <submittedName>
        <fullName evidence="1">HDC13385</fullName>
    </submittedName>
</protein>
<gene>
    <name evidence="1" type="ORF">HDC13385</name>
</gene>
<organism evidence="1">
    <name type="scientific">Drosophila melanogaster</name>
    <name type="common">Fruit fly</name>
    <dbReference type="NCBI Taxonomy" id="7227"/>
    <lineage>
        <taxon>Eukaryota</taxon>
        <taxon>Metazoa</taxon>
        <taxon>Ecdysozoa</taxon>
        <taxon>Arthropoda</taxon>
        <taxon>Hexapoda</taxon>
        <taxon>Insecta</taxon>
        <taxon>Pterygota</taxon>
        <taxon>Neoptera</taxon>
        <taxon>Endopterygota</taxon>
        <taxon>Diptera</taxon>
        <taxon>Brachycera</taxon>
        <taxon>Muscomorpha</taxon>
        <taxon>Ephydroidea</taxon>
        <taxon>Drosophilidae</taxon>
        <taxon>Drosophila</taxon>
        <taxon>Sophophora</taxon>
    </lineage>
</organism>
<proteinExistence type="predicted"/>
<dbReference type="EMBL" id="BK002518">
    <property type="protein sequence ID" value="DAA04024.1"/>
    <property type="molecule type" value="Genomic_DNA"/>
</dbReference>
<accession>Q6IK48</accession>
<dbReference type="AlphaFoldDB" id="Q6IK48"/>
<sequence>MSARNDRDNMRAAPPDLLKLQAAQDGKKSGALFIFVSEHCAMCWPLNWLSRPAFSFCVGNQQNARQSAGKMSQKLVA</sequence>
<name>Q6IK48_DROME</name>
<evidence type="ECO:0000313" key="1">
    <source>
        <dbReference type="EMBL" id="DAA04024.1"/>
    </source>
</evidence>